<dbReference type="GO" id="GO:0072686">
    <property type="term" value="C:mitotic spindle"/>
    <property type="evidence" value="ECO:0007669"/>
    <property type="project" value="TreeGrafter"/>
</dbReference>
<proteinExistence type="inferred from homology"/>
<organism evidence="10 11">
    <name type="scientific">Dentipellis fragilis</name>
    <dbReference type="NCBI Taxonomy" id="205917"/>
    <lineage>
        <taxon>Eukaryota</taxon>
        <taxon>Fungi</taxon>
        <taxon>Dikarya</taxon>
        <taxon>Basidiomycota</taxon>
        <taxon>Agaricomycotina</taxon>
        <taxon>Agaricomycetes</taxon>
        <taxon>Russulales</taxon>
        <taxon>Hericiaceae</taxon>
        <taxon>Dentipellis</taxon>
    </lineage>
</organism>
<comment type="similarity">
    <text evidence="2">Belongs to the MAD1 family.</text>
</comment>
<evidence type="ECO:0000256" key="7">
    <source>
        <dbReference type="ARBA" id="ARBA00023306"/>
    </source>
</evidence>
<protein>
    <recommendedName>
        <fullName evidence="3">Spindle assembly checkpoint component MAD1</fullName>
    </recommendedName>
</protein>
<feature type="region of interest" description="Disordered" evidence="9">
    <location>
        <begin position="99"/>
        <end position="118"/>
    </location>
</feature>
<evidence type="ECO:0000313" key="11">
    <source>
        <dbReference type="Proteomes" id="UP000298327"/>
    </source>
</evidence>
<dbReference type="GO" id="GO:0000776">
    <property type="term" value="C:kinetochore"/>
    <property type="evidence" value="ECO:0007669"/>
    <property type="project" value="TreeGrafter"/>
</dbReference>
<evidence type="ECO:0000313" key="10">
    <source>
        <dbReference type="EMBL" id="TFY54359.1"/>
    </source>
</evidence>
<dbReference type="GO" id="GO:0007094">
    <property type="term" value="P:mitotic spindle assembly checkpoint signaling"/>
    <property type="evidence" value="ECO:0007669"/>
    <property type="project" value="InterPro"/>
</dbReference>
<reference evidence="10 11" key="1">
    <citation type="submission" date="2019-02" db="EMBL/GenBank/DDBJ databases">
        <title>Genome sequencing of the rare red list fungi Dentipellis fragilis.</title>
        <authorList>
            <person name="Buettner E."/>
            <person name="Kellner H."/>
        </authorList>
    </citation>
    <scope>NUCLEOTIDE SEQUENCE [LARGE SCALE GENOMIC DNA]</scope>
    <source>
        <strain evidence="10 11">DSM 105465</strain>
    </source>
</reference>
<feature type="region of interest" description="Disordered" evidence="9">
    <location>
        <begin position="555"/>
        <end position="578"/>
    </location>
</feature>
<feature type="compositionally biased region" description="Basic and acidic residues" evidence="9">
    <location>
        <begin position="25"/>
        <end position="38"/>
    </location>
</feature>
<feature type="compositionally biased region" description="Low complexity" evidence="9">
    <location>
        <begin position="555"/>
        <end position="565"/>
    </location>
</feature>
<dbReference type="GO" id="GO:0005635">
    <property type="term" value="C:nuclear envelope"/>
    <property type="evidence" value="ECO:0007669"/>
    <property type="project" value="TreeGrafter"/>
</dbReference>
<feature type="coiled-coil region" evidence="8">
    <location>
        <begin position="250"/>
        <end position="301"/>
    </location>
</feature>
<dbReference type="Proteomes" id="UP000298327">
    <property type="component" value="Unassembled WGS sequence"/>
</dbReference>
<evidence type="ECO:0000256" key="1">
    <source>
        <dbReference type="ARBA" id="ARBA00004123"/>
    </source>
</evidence>
<dbReference type="SUPFAM" id="SSF48334">
    <property type="entry name" value="DNA repair protein MutS, domain III"/>
    <property type="match status" value="1"/>
</dbReference>
<dbReference type="OrthoDB" id="331602at2759"/>
<dbReference type="STRING" id="205917.A0A4Y9Y0H0"/>
<evidence type="ECO:0000256" key="8">
    <source>
        <dbReference type="SAM" id="Coils"/>
    </source>
</evidence>
<feature type="region of interest" description="Disordered" evidence="9">
    <location>
        <begin position="1"/>
        <end position="56"/>
    </location>
</feature>
<keyword evidence="5" id="KW-0498">Mitosis</keyword>
<feature type="coiled-coil region" evidence="8">
    <location>
        <begin position="340"/>
        <end position="503"/>
    </location>
</feature>
<feature type="compositionally biased region" description="Basic and acidic residues" evidence="9">
    <location>
        <begin position="568"/>
        <end position="578"/>
    </location>
</feature>
<evidence type="ECO:0000256" key="6">
    <source>
        <dbReference type="ARBA" id="ARBA00023242"/>
    </source>
</evidence>
<name>A0A4Y9Y0H0_9AGAM</name>
<keyword evidence="6" id="KW-0539">Nucleus</keyword>
<dbReference type="PANTHER" id="PTHR23168:SF0">
    <property type="entry name" value="MITOTIC SPINDLE ASSEMBLY CHECKPOINT PROTEIN MAD1"/>
    <property type="match status" value="1"/>
</dbReference>
<keyword evidence="11" id="KW-1185">Reference proteome</keyword>
<dbReference type="PANTHER" id="PTHR23168">
    <property type="entry name" value="MITOTIC SPINDLE ASSEMBLY CHECKPOINT PROTEIN MAD1 MITOTIC ARREST DEFICIENT-LIKE PROTEIN 1"/>
    <property type="match status" value="1"/>
</dbReference>
<sequence length="616" mass="70145">MDGDNFKTPVNTSSRLRSSLRSTVTKRDSLAAELERDPQLSTAKRQQRTQAFTSHMAHASLERQLVAAQTAKMDLESKLRERDVTIDRLEGDRRWLAEREKEEKEEKEKERAEREEEKRAYGQEMRALRNSLTALSEKHADLEDAHADLTRSSKRTIDAQRSQVAVLERQLSILEAELSETKNIADERSRTIEEIQGQMEDLSEAQANVSRQSMEEENWSVLREELHRQAHYLRSVEATNVKLTSEVMHLRDRQTSVEVLREEKRGLEQKVKGVDELREQVVRLEAEVQAARREREEWASRAIQPSVPSQTPVSVTQSLSELRLIHAQLLEEHGVNLALLRRREAELADANDRNNEAAETIAELQHEGKRQKEKARRLEQAVALAEREAGFLKALNASYASEDAANGTGNVDQAKEQQIKDLEALLEDYKLTTSALESEVEALSARPSAPQGPQYHDLKEHLEKEQQAVRDAQKALEESEKASTEQLDRIEELEQELFELKGEVGAGRHIPPGVRILSLKDNPAQQWADLRQEVMDRLKGENEALLRRLKELEASGAGTASAAASNKPSEELVPRESWESVQKEKADLEEVVKQKEKRLLRLQQVRAVSPWVHAQN</sequence>
<dbReference type="InterPro" id="IPR008672">
    <property type="entry name" value="Mad1"/>
</dbReference>
<evidence type="ECO:0000256" key="3">
    <source>
        <dbReference type="ARBA" id="ARBA00022019"/>
    </source>
</evidence>
<keyword evidence="4" id="KW-0132">Cell division</keyword>
<dbReference type="EMBL" id="SEOQ01001035">
    <property type="protein sequence ID" value="TFY54359.1"/>
    <property type="molecule type" value="Genomic_DNA"/>
</dbReference>
<dbReference type="SUPFAM" id="SSF75704">
    <property type="entry name" value="Mitotic arrest deficient-like 1, Mad1"/>
    <property type="match status" value="1"/>
</dbReference>
<comment type="caution">
    <text evidence="10">The sequence shown here is derived from an EMBL/GenBank/DDBJ whole genome shotgun (WGS) entry which is preliminary data.</text>
</comment>
<gene>
    <name evidence="10" type="ORF">EVG20_g9734</name>
</gene>
<evidence type="ECO:0000256" key="5">
    <source>
        <dbReference type="ARBA" id="ARBA00022776"/>
    </source>
</evidence>
<evidence type="ECO:0000256" key="9">
    <source>
        <dbReference type="SAM" id="MobiDB-lite"/>
    </source>
</evidence>
<dbReference type="InterPro" id="IPR036187">
    <property type="entry name" value="DNA_mismatch_repair_MutS_sf"/>
</dbReference>
<dbReference type="GO" id="GO:0051301">
    <property type="term" value="P:cell division"/>
    <property type="evidence" value="ECO:0007669"/>
    <property type="project" value="UniProtKB-KW"/>
</dbReference>
<feature type="compositionally biased region" description="Low complexity" evidence="9">
    <location>
        <begin position="13"/>
        <end position="22"/>
    </location>
</feature>
<evidence type="ECO:0000256" key="2">
    <source>
        <dbReference type="ARBA" id="ARBA00008029"/>
    </source>
</evidence>
<dbReference type="AlphaFoldDB" id="A0A4Y9Y0H0"/>
<dbReference type="Pfam" id="PF05557">
    <property type="entry name" value="MAD"/>
    <property type="match status" value="1"/>
</dbReference>
<keyword evidence="8" id="KW-0175">Coiled coil</keyword>
<accession>A0A4Y9Y0H0</accession>
<evidence type="ECO:0000256" key="4">
    <source>
        <dbReference type="ARBA" id="ARBA00022618"/>
    </source>
</evidence>
<comment type="subcellular location">
    <subcellularLocation>
        <location evidence="1">Nucleus</location>
    </subcellularLocation>
</comment>
<dbReference type="Gene3D" id="6.10.250.90">
    <property type="match status" value="1"/>
</dbReference>
<keyword evidence="7" id="KW-0131">Cell cycle</keyword>
<dbReference type="GO" id="GO:0051315">
    <property type="term" value="P:attachment of mitotic spindle microtubules to kinetochore"/>
    <property type="evidence" value="ECO:0007669"/>
    <property type="project" value="TreeGrafter"/>
</dbReference>
<feature type="compositionally biased region" description="Polar residues" evidence="9">
    <location>
        <begin position="39"/>
        <end position="53"/>
    </location>
</feature>